<keyword evidence="2" id="KW-0812">Transmembrane</keyword>
<reference evidence="3 4" key="1">
    <citation type="submission" date="2024-04" db="EMBL/GenBank/DDBJ databases">
        <authorList>
            <person name="Rising A."/>
            <person name="Reimegard J."/>
            <person name="Sonavane S."/>
            <person name="Akerstrom W."/>
            <person name="Nylinder S."/>
            <person name="Hedman E."/>
            <person name="Kallberg Y."/>
        </authorList>
    </citation>
    <scope>NUCLEOTIDE SEQUENCE [LARGE SCALE GENOMIC DNA]</scope>
</reference>
<dbReference type="AlphaFoldDB" id="A0AAV2AGR1"/>
<evidence type="ECO:0000256" key="2">
    <source>
        <dbReference type="SAM" id="Phobius"/>
    </source>
</evidence>
<evidence type="ECO:0000313" key="4">
    <source>
        <dbReference type="Proteomes" id="UP001497382"/>
    </source>
</evidence>
<evidence type="ECO:0000313" key="3">
    <source>
        <dbReference type="EMBL" id="CAL1282345.1"/>
    </source>
</evidence>
<dbReference type="EMBL" id="CAXIEN010000155">
    <property type="protein sequence ID" value="CAL1282345.1"/>
    <property type="molecule type" value="Genomic_DNA"/>
</dbReference>
<organism evidence="3 4">
    <name type="scientific">Larinioides sclopetarius</name>
    <dbReference type="NCBI Taxonomy" id="280406"/>
    <lineage>
        <taxon>Eukaryota</taxon>
        <taxon>Metazoa</taxon>
        <taxon>Ecdysozoa</taxon>
        <taxon>Arthropoda</taxon>
        <taxon>Chelicerata</taxon>
        <taxon>Arachnida</taxon>
        <taxon>Araneae</taxon>
        <taxon>Araneomorphae</taxon>
        <taxon>Entelegynae</taxon>
        <taxon>Araneoidea</taxon>
        <taxon>Araneidae</taxon>
        <taxon>Larinioides</taxon>
    </lineage>
</organism>
<feature type="region of interest" description="Disordered" evidence="1">
    <location>
        <begin position="32"/>
        <end position="66"/>
    </location>
</feature>
<accession>A0AAV2AGR1</accession>
<evidence type="ECO:0000256" key="1">
    <source>
        <dbReference type="SAM" id="MobiDB-lite"/>
    </source>
</evidence>
<dbReference type="Proteomes" id="UP001497382">
    <property type="component" value="Unassembled WGS sequence"/>
</dbReference>
<comment type="caution">
    <text evidence="3">The sequence shown here is derived from an EMBL/GenBank/DDBJ whole genome shotgun (WGS) entry which is preliminary data.</text>
</comment>
<name>A0AAV2AGR1_9ARAC</name>
<gene>
    <name evidence="3" type="ORF">LARSCL_LOCUS12043</name>
</gene>
<sequence>MREWSIIFYFSSSICVVASIIFICFGSSEKQPWNNPAPEKESSAEPTSSGPSGANLERESEAQDDIAFIYQTH</sequence>
<keyword evidence="2" id="KW-0472">Membrane</keyword>
<keyword evidence="2" id="KW-1133">Transmembrane helix</keyword>
<keyword evidence="4" id="KW-1185">Reference proteome</keyword>
<protein>
    <submittedName>
        <fullName evidence="3">Uncharacterized protein</fullName>
    </submittedName>
</protein>
<feature type="transmembrane region" description="Helical" evidence="2">
    <location>
        <begin position="6"/>
        <end position="25"/>
    </location>
</feature>
<proteinExistence type="predicted"/>